<dbReference type="InterPro" id="IPR019758">
    <property type="entry name" value="Pept_S26A_signal_pept_1_CS"/>
</dbReference>
<evidence type="ECO:0000256" key="7">
    <source>
        <dbReference type="RuleBase" id="RU362042"/>
    </source>
</evidence>
<dbReference type="InterPro" id="IPR019757">
    <property type="entry name" value="Pept_S26A_signal_pept_1_Lys-AS"/>
</dbReference>
<evidence type="ECO:0000256" key="4">
    <source>
        <dbReference type="ARBA" id="ARBA00013208"/>
    </source>
</evidence>
<keyword evidence="7" id="KW-0472">Membrane</keyword>
<comment type="subcellular location">
    <subcellularLocation>
        <location evidence="2">Cell membrane</location>
        <topology evidence="2">Single-pass type II membrane protein</topology>
    </subcellularLocation>
    <subcellularLocation>
        <location evidence="7">Membrane</location>
        <topology evidence="7">Single-pass type II membrane protein</topology>
    </subcellularLocation>
</comment>
<comment type="catalytic activity">
    <reaction evidence="1 7">
        <text>Cleavage of hydrophobic, N-terminal signal or leader sequences from secreted and periplasmic proteins.</text>
        <dbReference type="EC" id="3.4.21.89"/>
    </reaction>
</comment>
<dbReference type="PRINTS" id="PR00727">
    <property type="entry name" value="LEADERPTASE"/>
</dbReference>
<dbReference type="STRING" id="46223.SAMN05421852_10814"/>
<dbReference type="EC" id="3.4.21.89" evidence="4 7"/>
<dbReference type="InterPro" id="IPR036286">
    <property type="entry name" value="LexA/Signal_pep-like_sf"/>
</dbReference>
<dbReference type="Proteomes" id="UP000199545">
    <property type="component" value="Unassembled WGS sequence"/>
</dbReference>
<name>A0A1I3QMV4_9BACL</name>
<comment type="similarity">
    <text evidence="3 7">Belongs to the peptidase S26 family.</text>
</comment>
<evidence type="ECO:0000256" key="1">
    <source>
        <dbReference type="ARBA" id="ARBA00000677"/>
    </source>
</evidence>
<proteinExistence type="inferred from homology"/>
<organism evidence="9 10">
    <name type="scientific">Thermoflavimicrobium dichotomicum</name>
    <dbReference type="NCBI Taxonomy" id="46223"/>
    <lineage>
        <taxon>Bacteria</taxon>
        <taxon>Bacillati</taxon>
        <taxon>Bacillota</taxon>
        <taxon>Bacilli</taxon>
        <taxon>Bacillales</taxon>
        <taxon>Thermoactinomycetaceae</taxon>
        <taxon>Thermoflavimicrobium</taxon>
    </lineage>
</organism>
<dbReference type="InterPro" id="IPR000223">
    <property type="entry name" value="Pept_S26A_signal_pept_1"/>
</dbReference>
<feature type="active site" evidence="6">
    <location>
        <position position="85"/>
    </location>
</feature>
<dbReference type="NCBIfam" id="TIGR02227">
    <property type="entry name" value="sigpep_I_bact"/>
    <property type="match status" value="1"/>
</dbReference>
<dbReference type="SUPFAM" id="SSF51306">
    <property type="entry name" value="LexA/Signal peptidase"/>
    <property type="match status" value="1"/>
</dbReference>
<evidence type="ECO:0000259" key="8">
    <source>
        <dbReference type="Pfam" id="PF10502"/>
    </source>
</evidence>
<feature type="active site" evidence="6">
    <location>
        <position position="39"/>
    </location>
</feature>
<gene>
    <name evidence="9" type="ORF">SAMN05421852_10814</name>
</gene>
<dbReference type="GO" id="GO:0009003">
    <property type="term" value="F:signal peptidase activity"/>
    <property type="evidence" value="ECO:0007669"/>
    <property type="project" value="UniProtKB-EC"/>
</dbReference>
<dbReference type="PROSITE" id="PS00761">
    <property type="entry name" value="SPASE_I_3"/>
    <property type="match status" value="1"/>
</dbReference>
<dbReference type="Gene3D" id="2.10.109.10">
    <property type="entry name" value="Umud Fragment, subunit A"/>
    <property type="match status" value="1"/>
</dbReference>
<evidence type="ECO:0000313" key="9">
    <source>
        <dbReference type="EMBL" id="SFJ35150.1"/>
    </source>
</evidence>
<dbReference type="InterPro" id="IPR019533">
    <property type="entry name" value="Peptidase_S26"/>
</dbReference>
<evidence type="ECO:0000256" key="6">
    <source>
        <dbReference type="PIRSR" id="PIRSR600223-1"/>
    </source>
</evidence>
<keyword evidence="5 7" id="KW-0378">Hydrolase</keyword>
<protein>
    <recommendedName>
        <fullName evidence="4 7">Signal peptidase I</fullName>
        <ecNumber evidence="4 7">3.4.21.89</ecNumber>
    </recommendedName>
</protein>
<dbReference type="GO" id="GO:0004252">
    <property type="term" value="F:serine-type endopeptidase activity"/>
    <property type="evidence" value="ECO:0007669"/>
    <property type="project" value="InterPro"/>
</dbReference>
<keyword evidence="7" id="KW-0645">Protease</keyword>
<dbReference type="AlphaFoldDB" id="A0A1I3QMV4"/>
<dbReference type="CDD" id="cd06530">
    <property type="entry name" value="S26_SPase_I"/>
    <property type="match status" value="1"/>
</dbReference>
<keyword evidence="7" id="KW-0812">Transmembrane</keyword>
<feature type="transmembrane region" description="Helical" evidence="7">
    <location>
        <begin position="7"/>
        <end position="25"/>
    </location>
</feature>
<reference evidence="9 10" key="1">
    <citation type="submission" date="2016-10" db="EMBL/GenBank/DDBJ databases">
        <authorList>
            <person name="de Groot N.N."/>
        </authorList>
    </citation>
    <scope>NUCLEOTIDE SEQUENCE [LARGE SCALE GENOMIC DNA]</scope>
    <source>
        <strain evidence="9 10">DSM 44778</strain>
    </source>
</reference>
<evidence type="ECO:0000256" key="2">
    <source>
        <dbReference type="ARBA" id="ARBA00004401"/>
    </source>
</evidence>
<dbReference type="PANTHER" id="PTHR43390:SF1">
    <property type="entry name" value="CHLOROPLAST PROCESSING PEPTIDASE"/>
    <property type="match status" value="1"/>
</dbReference>
<accession>A0A1I3QMV4</accession>
<evidence type="ECO:0000313" key="10">
    <source>
        <dbReference type="Proteomes" id="UP000199545"/>
    </source>
</evidence>
<keyword evidence="10" id="KW-1185">Reference proteome</keyword>
<dbReference type="PROSITE" id="PS00760">
    <property type="entry name" value="SPASE_I_2"/>
    <property type="match status" value="1"/>
</dbReference>
<keyword evidence="7" id="KW-1133">Transmembrane helix</keyword>
<evidence type="ECO:0000256" key="5">
    <source>
        <dbReference type="ARBA" id="ARBA00022801"/>
    </source>
</evidence>
<dbReference type="GO" id="GO:0005886">
    <property type="term" value="C:plasma membrane"/>
    <property type="evidence" value="ECO:0007669"/>
    <property type="project" value="UniProtKB-SubCell"/>
</dbReference>
<dbReference type="Pfam" id="PF10502">
    <property type="entry name" value="Peptidase_S26"/>
    <property type="match status" value="1"/>
</dbReference>
<dbReference type="PANTHER" id="PTHR43390">
    <property type="entry name" value="SIGNAL PEPTIDASE I"/>
    <property type="match status" value="1"/>
</dbReference>
<sequence>MTRKKAFFPIWSVIMLTVLAVAFFIRHCVFTPYEVYGRSMNPTLQGGELLLVNKWIYKLSNPEFGDIIVFHTREGENHQPKDFIKRVIGLPGDHIVIEHGHVFRNGQRLIEPYIQEPMEEEKETSLVVPNGKLFVLGDNRNDSKDSREIGPIELKEVVGRAEWIIYPMERMKWLVH</sequence>
<dbReference type="RefSeq" id="WP_093229810.1">
    <property type="nucleotide sequence ID" value="NZ_FORR01000008.1"/>
</dbReference>
<dbReference type="GO" id="GO:0006465">
    <property type="term" value="P:signal peptide processing"/>
    <property type="evidence" value="ECO:0007669"/>
    <property type="project" value="InterPro"/>
</dbReference>
<evidence type="ECO:0000256" key="3">
    <source>
        <dbReference type="ARBA" id="ARBA00009370"/>
    </source>
</evidence>
<dbReference type="EMBL" id="FORR01000008">
    <property type="protein sequence ID" value="SFJ35150.1"/>
    <property type="molecule type" value="Genomic_DNA"/>
</dbReference>
<feature type="domain" description="Peptidase S26" evidence="8">
    <location>
        <begin position="11"/>
        <end position="165"/>
    </location>
</feature>
<dbReference type="OrthoDB" id="9802919at2"/>